<dbReference type="InterPro" id="IPR019775">
    <property type="entry name" value="WD40_repeat_CS"/>
</dbReference>
<dbReference type="SUPFAM" id="SSF52540">
    <property type="entry name" value="P-loop containing nucleoside triphosphate hydrolases"/>
    <property type="match status" value="1"/>
</dbReference>
<keyword evidence="4" id="KW-0175">Coiled coil</keyword>
<feature type="repeat" description="WD" evidence="3">
    <location>
        <begin position="1238"/>
        <end position="1279"/>
    </location>
</feature>
<evidence type="ECO:0000313" key="7">
    <source>
        <dbReference type="Proteomes" id="UP000481033"/>
    </source>
</evidence>
<dbReference type="PROSITE" id="PS50082">
    <property type="entry name" value="WD_REPEATS_2"/>
    <property type="match status" value="12"/>
</dbReference>
<feature type="coiled-coil region" evidence="4">
    <location>
        <begin position="862"/>
        <end position="913"/>
    </location>
</feature>
<feature type="repeat" description="WD" evidence="3">
    <location>
        <begin position="1561"/>
        <end position="1595"/>
    </location>
</feature>
<dbReference type="SUPFAM" id="SSF50978">
    <property type="entry name" value="WD40 repeat-like"/>
    <property type="match status" value="2"/>
</dbReference>
<dbReference type="SMART" id="SM00320">
    <property type="entry name" value="WD40"/>
    <property type="match status" value="14"/>
</dbReference>
<dbReference type="InterPro" id="IPR036322">
    <property type="entry name" value="WD40_repeat_dom_sf"/>
</dbReference>
<dbReference type="RefSeq" id="WP_163696959.1">
    <property type="nucleotide sequence ID" value="NZ_QXHD01000004.1"/>
</dbReference>
<dbReference type="Pfam" id="PF20703">
    <property type="entry name" value="nSTAND1"/>
    <property type="match status" value="1"/>
</dbReference>
<dbReference type="SUPFAM" id="SSF48452">
    <property type="entry name" value="TPR-like"/>
    <property type="match status" value="1"/>
</dbReference>
<protein>
    <recommendedName>
        <fullName evidence="5">Novel STAND NTPase 1 domain-containing protein</fullName>
    </recommendedName>
</protein>
<dbReference type="PANTHER" id="PTHR19879:SF9">
    <property type="entry name" value="TRANSCRIPTION INITIATION FACTOR TFIID SUBUNIT 5"/>
    <property type="match status" value="1"/>
</dbReference>
<dbReference type="InterPro" id="IPR015943">
    <property type="entry name" value="WD40/YVTN_repeat-like_dom_sf"/>
</dbReference>
<feature type="domain" description="Novel STAND NTPase 1" evidence="5">
    <location>
        <begin position="505"/>
        <end position="882"/>
    </location>
</feature>
<feature type="repeat" description="WD" evidence="3">
    <location>
        <begin position="1109"/>
        <end position="1151"/>
    </location>
</feature>
<dbReference type="Proteomes" id="UP000481033">
    <property type="component" value="Unassembled WGS sequence"/>
</dbReference>
<feature type="repeat" description="WD" evidence="3">
    <location>
        <begin position="1024"/>
        <end position="1065"/>
    </location>
</feature>
<feature type="repeat" description="WD" evidence="3">
    <location>
        <begin position="1280"/>
        <end position="1322"/>
    </location>
</feature>
<feature type="repeat" description="WD" evidence="3">
    <location>
        <begin position="1150"/>
        <end position="1191"/>
    </location>
</feature>
<name>A0A6M0RG43_9CYAN</name>
<dbReference type="Pfam" id="PF00400">
    <property type="entry name" value="WD40"/>
    <property type="match status" value="13"/>
</dbReference>
<dbReference type="Gene3D" id="1.25.40.10">
    <property type="entry name" value="Tetratricopeptide repeat domain"/>
    <property type="match status" value="1"/>
</dbReference>
<dbReference type="PANTHER" id="PTHR19879">
    <property type="entry name" value="TRANSCRIPTION INITIATION FACTOR TFIID"/>
    <property type="match status" value="1"/>
</dbReference>
<dbReference type="InterPro" id="IPR027417">
    <property type="entry name" value="P-loop_NTPase"/>
</dbReference>
<organism evidence="6 7">
    <name type="scientific">Adonisia turfae CCMR0081</name>
    <dbReference type="NCBI Taxonomy" id="2292702"/>
    <lineage>
        <taxon>Bacteria</taxon>
        <taxon>Bacillati</taxon>
        <taxon>Cyanobacteriota</taxon>
        <taxon>Adonisia</taxon>
        <taxon>Adonisia turfae</taxon>
    </lineage>
</organism>
<evidence type="ECO:0000259" key="5">
    <source>
        <dbReference type="Pfam" id="PF20703"/>
    </source>
</evidence>
<dbReference type="InterPro" id="IPR001680">
    <property type="entry name" value="WD40_rpt"/>
</dbReference>
<feature type="repeat" description="WD" evidence="3">
    <location>
        <begin position="1323"/>
        <end position="1364"/>
    </location>
</feature>
<dbReference type="CDD" id="cd00200">
    <property type="entry name" value="WD40"/>
    <property type="match status" value="2"/>
</dbReference>
<comment type="caution">
    <text evidence="6">The sequence shown here is derived from an EMBL/GenBank/DDBJ whole genome shotgun (WGS) entry which is preliminary data.</text>
</comment>
<keyword evidence="2" id="KW-0677">Repeat</keyword>
<evidence type="ECO:0000256" key="2">
    <source>
        <dbReference type="ARBA" id="ARBA00022737"/>
    </source>
</evidence>
<feature type="repeat" description="WD" evidence="3">
    <location>
        <begin position="1377"/>
        <end position="1418"/>
    </location>
</feature>
<feature type="repeat" description="WD" evidence="3">
    <location>
        <begin position="1473"/>
        <end position="1514"/>
    </location>
</feature>
<feature type="repeat" description="WD" evidence="3">
    <location>
        <begin position="1515"/>
        <end position="1556"/>
    </location>
</feature>
<dbReference type="Gene3D" id="2.130.10.10">
    <property type="entry name" value="YVTN repeat-like/Quinoprotein amine dehydrogenase"/>
    <property type="match status" value="3"/>
</dbReference>
<dbReference type="InterPro" id="IPR020472">
    <property type="entry name" value="WD40_PAC1"/>
</dbReference>
<evidence type="ECO:0000313" key="6">
    <source>
        <dbReference type="EMBL" id="NEZ55198.1"/>
    </source>
</evidence>
<dbReference type="InterPro" id="IPR049052">
    <property type="entry name" value="nSTAND1"/>
</dbReference>
<feature type="repeat" description="WD" evidence="3">
    <location>
        <begin position="1067"/>
        <end position="1099"/>
    </location>
</feature>
<feature type="repeat" description="WD" evidence="3">
    <location>
        <begin position="1196"/>
        <end position="1237"/>
    </location>
</feature>
<evidence type="ECO:0000256" key="3">
    <source>
        <dbReference type="PROSITE-ProRule" id="PRU00221"/>
    </source>
</evidence>
<dbReference type="InterPro" id="IPR011990">
    <property type="entry name" value="TPR-like_helical_dom_sf"/>
</dbReference>
<gene>
    <name evidence="6" type="ORF">DXZ20_05805</name>
</gene>
<reference evidence="6 7" key="1">
    <citation type="journal article" date="2020" name="Microb. Ecol.">
        <title>Ecogenomics of the Marine Benthic Filamentous Cyanobacterium Adonisia.</title>
        <authorList>
            <person name="Walter J.M."/>
            <person name="Coutinho F.H."/>
            <person name="Leomil L."/>
            <person name="Hargreaves P.I."/>
            <person name="Campeao M.E."/>
            <person name="Vieira V.V."/>
            <person name="Silva B.S."/>
            <person name="Fistarol G.O."/>
            <person name="Salomon P.S."/>
            <person name="Sawabe T."/>
            <person name="Mino S."/>
            <person name="Hosokawa M."/>
            <person name="Miyashita H."/>
            <person name="Maruyama F."/>
            <person name="van Verk M.C."/>
            <person name="Dutilh B.E."/>
            <person name="Thompson C.C."/>
            <person name="Thompson F.L."/>
        </authorList>
    </citation>
    <scope>NUCLEOTIDE SEQUENCE [LARGE SCALE GENOMIC DNA]</scope>
    <source>
        <strain evidence="6 7">CCMR0081</strain>
    </source>
</reference>
<sequence>MNQAKDSVNLSENNKRSLEKLARTLRLTGGRRFELILARSNYAPLREQILQQLHQQSAVSIQTLQLPKTARQLYTRIQYNFQDQMPEALCILGLESVEKLEELLLSTNQVREEFRKNFGFPIVIWVTDEVLGEVIRLVPDFHNWTTPITFDYNPQELIELLEKRSDQLFHHILNTATEYPAEENLLNSALNSQEIKENFQAKQELEALNHPLSDEIIATLKLGISREHYRHNRFDKAERNYQYCLAHWQNLNVTEKQGIVKFHLGLCHKRKSEMEPTNAQPNLQQAEVYFKQCLESFTSANRPDLVACFIGQLGETLLRLKRWNELDVLAHKSLNLHKPGQPNANNARLARDYGFLSQISLRNNDWETAQSYAEQALQAIQLAPISQRKHRALYQLALAKALQNQGQVSEAATCSEGARQTIRSLSDPILRISILKQLRELFIAQHNYLSAFEAKQEQRSIESQYGLRAFIGASRLQPSRQLGSTMILGESNPEKVAQEISVSDRQRDIDKLVNRIARDNFKLTIIHGQSGVGKSSTVRAGLIPTLRDRIIKTRDVLTITLQYYSNWVDDLGYQLCDNLNRHEEEVTNPLNSGKSILEQLTQNQYRYISVLILDQFEEFFIGHSNQEERKNFLKFLSCCFKIPYTKVIIVMREDYLHYLLEFEHLATDDYYITNDILSAAHRYEIGNFSPEDAKAIIQSLTERTQFNLEPALVNILVRDLAGSTQQVRPIELQIVGAQLQTESITTLDAYNEKGPKSALVQRYLEEVIKDCGPENQQAANLVLYLLTDENETRPPKTKDELESALKALAQNLATEATRLDLVLKIFVKSGLVFLLPSLPANRYQLVHDYLVSYIRRQQTPRISELTAELEEEREQRQEAEKQRDELKELNKKLEEEQAQRRKTESDLQRAQQRIRRGTILSALAISGAIIAVSFVYAGWNNRTVRIQLQGSELDRDSIITLQQFESEPLASLVNAMVSGQSLQNLINQSLNINKNQNSLNTMPAYGPYNTLQFILDNIRSKNQIRGHQGDVYSVIFSPDGTQLLSSSEDGTVKLWNMQGTELATIETSPERIPVLNANFSQDGQLIVTASKNGAVKVWDTQGQLIEQSLTHHQAAVNNVSFSPNNNRYIATASDDNTAQIWDLESNKSIVLNHNAPVKDVRFNPDGTILVTASTDGKARLWDIDGKQLQMLLDPSDSSSSSPLHGASFDPMGEFIATTAEDGEVKIWELENRSILQSFRAHSQPILGLSFSPDGTFLATTSADRTTRVWNFKTGRRIDELKGHSQEIFSVNFNPRQSHILATASADGSIRTWNMSNKEIAVLQHEDNTSFRSIQFSNSGEHLAAGALDGSLYLWKFQDPNPISIEQGFTVDSADRFELRDQSPIYSLRFSQDEKLIAASSEDGTIVIFDLPTKAIKEEILVNPELGDKHNPDDKIVWDVDFSPDSQYIATASNANGKLKIWDLNGNLIQQEQMNDADAPLLAIRYSHDGRYIAAGGADGQITILDIENNRIIKGSNEQPSSVLDLSFTPDDNFLVTASADNSVSVWNLFDSEQNLELEKSFKAHINPVLGIDVSIDNQKIITSSEDGNIRLWSLQGKLLAEYSSYRDKPVRSVQFLPDGKHLIFTADSGQTSIWQIDSSLDDLLKRGCDWLDHFKYERRNVQARLKMCE</sequence>
<dbReference type="EMBL" id="QXHD01000004">
    <property type="protein sequence ID" value="NEZ55198.1"/>
    <property type="molecule type" value="Genomic_DNA"/>
</dbReference>
<dbReference type="PROSITE" id="PS00678">
    <property type="entry name" value="WD_REPEATS_1"/>
    <property type="match status" value="7"/>
</dbReference>
<dbReference type="PROSITE" id="PS50294">
    <property type="entry name" value="WD_REPEATS_REGION"/>
    <property type="match status" value="9"/>
</dbReference>
<proteinExistence type="predicted"/>
<keyword evidence="7" id="KW-1185">Reference proteome</keyword>
<accession>A0A6M0RG43</accession>
<evidence type="ECO:0000256" key="1">
    <source>
        <dbReference type="ARBA" id="ARBA00022574"/>
    </source>
</evidence>
<dbReference type="PRINTS" id="PR00320">
    <property type="entry name" value="GPROTEINBRPT"/>
</dbReference>
<keyword evidence="1 3" id="KW-0853">WD repeat</keyword>
<evidence type="ECO:0000256" key="4">
    <source>
        <dbReference type="SAM" id="Coils"/>
    </source>
</evidence>